<accession>A0A6I2KSL2</accession>
<gene>
    <name evidence="1" type="ORF">GJ699_02370</name>
</gene>
<dbReference type="Proteomes" id="UP000433309">
    <property type="component" value="Unassembled WGS sequence"/>
</dbReference>
<reference evidence="1 2" key="1">
    <citation type="submission" date="2019-11" db="EMBL/GenBank/DDBJ databases">
        <title>Novel species isolated from a subtropical stream in China.</title>
        <authorList>
            <person name="Lu H."/>
        </authorList>
    </citation>
    <scope>NUCLEOTIDE SEQUENCE [LARGE SCALE GENOMIC DNA]</scope>
    <source>
        <strain evidence="1 2">FT80W</strain>
    </source>
</reference>
<proteinExistence type="predicted"/>
<sequence>MATYLVNVKTENPNDGCYSDAFATLDEVRNFIKDRAASFRRWNPALKCHAFIMRSGTTIAQGRTVDC</sequence>
<keyword evidence="2" id="KW-1185">Reference proteome</keyword>
<organism evidence="1 2">
    <name type="scientific">Duganella guangzhouensis</name>
    <dbReference type="NCBI Taxonomy" id="2666084"/>
    <lineage>
        <taxon>Bacteria</taxon>
        <taxon>Pseudomonadati</taxon>
        <taxon>Pseudomonadota</taxon>
        <taxon>Betaproteobacteria</taxon>
        <taxon>Burkholderiales</taxon>
        <taxon>Oxalobacteraceae</taxon>
        <taxon>Telluria group</taxon>
        <taxon>Duganella</taxon>
    </lineage>
</organism>
<dbReference type="AlphaFoldDB" id="A0A6I2KSL2"/>
<protein>
    <submittedName>
        <fullName evidence="1">Uncharacterized protein</fullName>
    </submittedName>
</protein>
<evidence type="ECO:0000313" key="1">
    <source>
        <dbReference type="EMBL" id="MRW88825.1"/>
    </source>
</evidence>
<evidence type="ECO:0000313" key="2">
    <source>
        <dbReference type="Proteomes" id="UP000433309"/>
    </source>
</evidence>
<dbReference type="EMBL" id="WKJK01000001">
    <property type="protein sequence ID" value="MRW88825.1"/>
    <property type="molecule type" value="Genomic_DNA"/>
</dbReference>
<comment type="caution">
    <text evidence="1">The sequence shown here is derived from an EMBL/GenBank/DDBJ whole genome shotgun (WGS) entry which is preliminary data.</text>
</comment>
<name>A0A6I2KSL2_9BURK</name>
<dbReference type="RefSeq" id="WP_154372703.1">
    <property type="nucleotide sequence ID" value="NZ_WKJK01000001.1"/>
</dbReference>